<evidence type="ECO:0000256" key="2">
    <source>
        <dbReference type="ARBA" id="ARBA00023157"/>
    </source>
</evidence>
<evidence type="ECO:0000256" key="1">
    <source>
        <dbReference type="ARBA" id="ARBA00022737"/>
    </source>
</evidence>
<accession>A0A553P8Q5</accession>
<evidence type="ECO:0008006" key="9">
    <source>
        <dbReference type="Google" id="ProtNLM"/>
    </source>
</evidence>
<feature type="domain" description="IGFBP N-terminal" evidence="6">
    <location>
        <begin position="26"/>
        <end position="93"/>
    </location>
</feature>
<sequence length="292" mass="31857">MKQNLPLSAVVLLGICIGSQLFPPSQALSCLPCQESPCETPACCESGSYIPGVCGCCQICAKAESSVCGGPWRTSGVCNEGLFCHRECDCKTVEDQHCVFPFKFKGQVFDACTDFESTNDKLWCATEVNDLDEVIEGQWADCKEGCPGMPFECDDTQLFNMEGICVNQTERARLEAGTNVRAPKTPQQFDDGAQNATVAPYCSPPKPGTTLPVEETCQCAKGEECRPSNSNGDDSVNFELKTWCFLSYVADPSNPTQDCFPEVQWSKSAGRFWSNKACETEAEESILFIPSL</sequence>
<feature type="domain" description="Fibronectin type-II" evidence="5">
    <location>
        <begin position="93"/>
        <end position="144"/>
    </location>
</feature>
<evidence type="ECO:0000259" key="6">
    <source>
        <dbReference type="PROSITE" id="PS51323"/>
    </source>
</evidence>
<dbReference type="PROSITE" id="PS51323">
    <property type="entry name" value="IGFBP_N_2"/>
    <property type="match status" value="1"/>
</dbReference>
<evidence type="ECO:0000313" key="8">
    <source>
        <dbReference type="Proteomes" id="UP000318571"/>
    </source>
</evidence>
<dbReference type="Gene3D" id="2.10.10.10">
    <property type="entry name" value="Fibronectin, type II, collagen-binding"/>
    <property type="match status" value="1"/>
</dbReference>
<dbReference type="SMART" id="SM00059">
    <property type="entry name" value="FN2"/>
    <property type="match status" value="1"/>
</dbReference>
<dbReference type="GO" id="GO:0005576">
    <property type="term" value="C:extracellular region"/>
    <property type="evidence" value="ECO:0007669"/>
    <property type="project" value="InterPro"/>
</dbReference>
<feature type="disulfide bond" evidence="3">
    <location>
        <begin position="98"/>
        <end position="124"/>
    </location>
</feature>
<dbReference type="OrthoDB" id="5976811at2759"/>
<gene>
    <name evidence="7" type="ORF">TCAL_13217</name>
</gene>
<feature type="signal peptide" evidence="4">
    <location>
        <begin position="1"/>
        <end position="27"/>
    </location>
</feature>
<proteinExistence type="predicted"/>
<keyword evidence="1" id="KW-0677">Repeat</keyword>
<reference evidence="7 8" key="1">
    <citation type="journal article" date="2018" name="Nat. Ecol. Evol.">
        <title>Genomic signatures of mitonuclear coevolution across populations of Tigriopus californicus.</title>
        <authorList>
            <person name="Barreto F.S."/>
            <person name="Watson E.T."/>
            <person name="Lima T.G."/>
            <person name="Willett C.S."/>
            <person name="Edmands S."/>
            <person name="Li W."/>
            <person name="Burton R.S."/>
        </authorList>
    </citation>
    <scope>NUCLEOTIDE SEQUENCE [LARGE SCALE GENOMIC DNA]</scope>
    <source>
        <strain evidence="7 8">San Diego</strain>
    </source>
</reference>
<dbReference type="Proteomes" id="UP000318571">
    <property type="component" value="Chromosome 3"/>
</dbReference>
<dbReference type="SUPFAM" id="SSF57184">
    <property type="entry name" value="Growth factor receptor domain"/>
    <property type="match status" value="1"/>
</dbReference>
<keyword evidence="2 3" id="KW-1015">Disulfide bond</keyword>
<evidence type="ECO:0000256" key="4">
    <source>
        <dbReference type="SAM" id="SignalP"/>
    </source>
</evidence>
<dbReference type="AlphaFoldDB" id="A0A553P8Q5"/>
<dbReference type="InterPro" id="IPR000867">
    <property type="entry name" value="IGFBP-like"/>
</dbReference>
<dbReference type="InterPro" id="IPR009030">
    <property type="entry name" value="Growth_fac_rcpt_cys_sf"/>
</dbReference>
<evidence type="ECO:0000259" key="5">
    <source>
        <dbReference type="PROSITE" id="PS51092"/>
    </source>
</evidence>
<evidence type="ECO:0000313" key="7">
    <source>
        <dbReference type="EMBL" id="TRY74047.1"/>
    </source>
</evidence>
<dbReference type="InterPro" id="IPR000562">
    <property type="entry name" value="FN_type2_dom"/>
</dbReference>
<name>A0A553P8Q5_TIGCA</name>
<comment type="caution">
    <text evidence="7">The sequence shown here is derived from an EMBL/GenBank/DDBJ whole genome shotgun (WGS) entry which is preliminary data.</text>
</comment>
<evidence type="ECO:0000256" key="3">
    <source>
        <dbReference type="PROSITE-ProRule" id="PRU00479"/>
    </source>
</evidence>
<dbReference type="PROSITE" id="PS51092">
    <property type="entry name" value="FN2_2"/>
    <property type="match status" value="1"/>
</dbReference>
<dbReference type="Pfam" id="PF00040">
    <property type="entry name" value="fn2"/>
    <property type="match status" value="1"/>
</dbReference>
<keyword evidence="4" id="KW-0732">Signal</keyword>
<feature type="chain" id="PRO_5021890817" description="IGFBP N-terminal domain-containing protein" evidence="4">
    <location>
        <begin position="28"/>
        <end position="292"/>
    </location>
</feature>
<dbReference type="EMBL" id="VCGU01000007">
    <property type="protein sequence ID" value="TRY74047.1"/>
    <property type="molecule type" value="Genomic_DNA"/>
</dbReference>
<dbReference type="OMA" id="ACESQTI"/>
<organism evidence="7 8">
    <name type="scientific">Tigriopus californicus</name>
    <name type="common">Marine copepod</name>
    <dbReference type="NCBI Taxonomy" id="6832"/>
    <lineage>
        <taxon>Eukaryota</taxon>
        <taxon>Metazoa</taxon>
        <taxon>Ecdysozoa</taxon>
        <taxon>Arthropoda</taxon>
        <taxon>Crustacea</taxon>
        <taxon>Multicrustacea</taxon>
        <taxon>Hexanauplia</taxon>
        <taxon>Copepoda</taxon>
        <taxon>Harpacticoida</taxon>
        <taxon>Harpacticidae</taxon>
        <taxon>Tigriopus</taxon>
    </lineage>
</organism>
<comment type="caution">
    <text evidence="3">Lacks conserved residue(s) required for the propagation of feature annotation.</text>
</comment>
<keyword evidence="8" id="KW-1185">Reference proteome</keyword>
<dbReference type="InterPro" id="IPR036943">
    <property type="entry name" value="FN_type2_sf"/>
</dbReference>
<dbReference type="STRING" id="6832.A0A553P8Q5"/>
<protein>
    <recommendedName>
        <fullName evidence="9">IGFBP N-terminal domain-containing protein</fullName>
    </recommendedName>
</protein>
<dbReference type="InterPro" id="IPR013806">
    <property type="entry name" value="Kringle-like"/>
</dbReference>
<dbReference type="Gene3D" id="4.10.40.20">
    <property type="match status" value="1"/>
</dbReference>
<dbReference type="SUPFAM" id="SSF57440">
    <property type="entry name" value="Kringle-like"/>
    <property type="match status" value="1"/>
</dbReference>